<dbReference type="PANTHER" id="PTHR23232">
    <property type="entry name" value="KRAB DOMAIN C2H2 ZINC FINGER"/>
    <property type="match status" value="1"/>
</dbReference>
<dbReference type="Proteomes" id="UP000694415">
    <property type="component" value="Unplaced"/>
</dbReference>
<dbReference type="Gene3D" id="6.10.140.140">
    <property type="match status" value="1"/>
</dbReference>
<reference evidence="2" key="1">
    <citation type="submission" date="2025-08" db="UniProtKB">
        <authorList>
            <consortium name="Ensembl"/>
        </authorList>
    </citation>
    <scope>IDENTIFICATION</scope>
</reference>
<dbReference type="SUPFAM" id="SSF109640">
    <property type="entry name" value="KRAB domain (Kruppel-associated box)"/>
    <property type="match status" value="1"/>
</dbReference>
<protein>
    <recommendedName>
        <fullName evidence="1">KRAB domain-containing protein</fullName>
    </recommendedName>
</protein>
<keyword evidence="3" id="KW-1185">Reference proteome</keyword>
<dbReference type="InterPro" id="IPR001909">
    <property type="entry name" value="KRAB"/>
</dbReference>
<dbReference type="CDD" id="cd07765">
    <property type="entry name" value="KRAB_A-box"/>
    <property type="match status" value="1"/>
</dbReference>
<sequence>MLGLLTFMDVAIEFSKEEWECLDSAQRALYRDVMLENYKNLVFVGVAVSKSEVIFCLEQNKETWIVDREDMEGKKTGNLKGNFMSCDEYKTKSNLDLTYG</sequence>
<dbReference type="AlphaFoldDB" id="A0A8C6G4M3"/>
<dbReference type="Pfam" id="PF01352">
    <property type="entry name" value="KRAB"/>
    <property type="match status" value="1"/>
</dbReference>
<evidence type="ECO:0000313" key="3">
    <source>
        <dbReference type="Proteomes" id="UP000694415"/>
    </source>
</evidence>
<name>A0A8C6G4M3_MUSSI</name>
<reference evidence="2" key="2">
    <citation type="submission" date="2025-09" db="UniProtKB">
        <authorList>
            <consortium name="Ensembl"/>
        </authorList>
    </citation>
    <scope>IDENTIFICATION</scope>
</reference>
<proteinExistence type="predicted"/>
<dbReference type="InterPro" id="IPR036051">
    <property type="entry name" value="KRAB_dom_sf"/>
</dbReference>
<evidence type="ECO:0000313" key="2">
    <source>
        <dbReference type="Ensembl" id="ENSMSIP00000000030.1"/>
    </source>
</evidence>
<evidence type="ECO:0000259" key="1">
    <source>
        <dbReference type="PROSITE" id="PS50805"/>
    </source>
</evidence>
<dbReference type="Ensembl" id="ENSMSIT00000000036.1">
    <property type="protein sequence ID" value="ENSMSIP00000000030.1"/>
    <property type="gene ID" value="ENSMSIG00000000034.1"/>
</dbReference>
<organism evidence="2 3">
    <name type="scientific">Mus spicilegus</name>
    <name type="common">Mound-building mouse</name>
    <dbReference type="NCBI Taxonomy" id="10103"/>
    <lineage>
        <taxon>Eukaryota</taxon>
        <taxon>Metazoa</taxon>
        <taxon>Chordata</taxon>
        <taxon>Craniata</taxon>
        <taxon>Vertebrata</taxon>
        <taxon>Euteleostomi</taxon>
        <taxon>Mammalia</taxon>
        <taxon>Eutheria</taxon>
        <taxon>Euarchontoglires</taxon>
        <taxon>Glires</taxon>
        <taxon>Rodentia</taxon>
        <taxon>Myomorpha</taxon>
        <taxon>Muroidea</taxon>
        <taxon>Muridae</taxon>
        <taxon>Murinae</taxon>
        <taxon>Mus</taxon>
        <taxon>Mus</taxon>
    </lineage>
</organism>
<dbReference type="PROSITE" id="PS50805">
    <property type="entry name" value="KRAB"/>
    <property type="match status" value="1"/>
</dbReference>
<feature type="domain" description="KRAB" evidence="1">
    <location>
        <begin position="5"/>
        <end position="76"/>
    </location>
</feature>
<dbReference type="InterPro" id="IPR050169">
    <property type="entry name" value="Krueppel_C2H2_ZnF"/>
</dbReference>
<dbReference type="GeneTree" id="ENSGT00940000166101"/>
<dbReference type="PANTHER" id="PTHR23232:SF150">
    <property type="entry name" value="ZINC FINGER PROTEIN 993-RELATED"/>
    <property type="match status" value="1"/>
</dbReference>
<dbReference type="SMART" id="SM00349">
    <property type="entry name" value="KRAB"/>
    <property type="match status" value="1"/>
</dbReference>
<accession>A0A8C6G4M3</accession>
<dbReference type="GO" id="GO:0006355">
    <property type="term" value="P:regulation of DNA-templated transcription"/>
    <property type="evidence" value="ECO:0007669"/>
    <property type="project" value="InterPro"/>
</dbReference>